<dbReference type="Pfam" id="PF23598">
    <property type="entry name" value="LRR_14"/>
    <property type="match status" value="2"/>
</dbReference>
<evidence type="ECO:0000256" key="6">
    <source>
        <dbReference type="ARBA" id="ARBA00022840"/>
    </source>
</evidence>
<name>A0A8T0SIL5_PANVG</name>
<dbReference type="Gene3D" id="1.20.5.4130">
    <property type="match status" value="1"/>
</dbReference>
<dbReference type="AlphaFoldDB" id="A0A8T0SIL5"/>
<feature type="domain" description="Disease resistance protein winged helix" evidence="10">
    <location>
        <begin position="393"/>
        <end position="463"/>
    </location>
</feature>
<accession>A0A8T0SIL5</accession>
<evidence type="ECO:0000256" key="2">
    <source>
        <dbReference type="ARBA" id="ARBA00022614"/>
    </source>
</evidence>
<comment type="caution">
    <text evidence="12">The sequence shown here is derived from an EMBL/GenBank/DDBJ whole genome shotgun (WGS) entry which is preliminary data.</text>
</comment>
<evidence type="ECO:0000259" key="9">
    <source>
        <dbReference type="Pfam" id="PF18052"/>
    </source>
</evidence>
<dbReference type="InterPro" id="IPR055414">
    <property type="entry name" value="LRR_R13L4/SHOC2-like"/>
</dbReference>
<evidence type="ECO:0000313" key="13">
    <source>
        <dbReference type="Proteomes" id="UP000823388"/>
    </source>
</evidence>
<dbReference type="InterPro" id="IPR041118">
    <property type="entry name" value="Rx_N"/>
</dbReference>
<dbReference type="InterPro" id="IPR036388">
    <property type="entry name" value="WH-like_DNA-bd_sf"/>
</dbReference>
<dbReference type="InterPro" id="IPR002182">
    <property type="entry name" value="NB-ARC"/>
</dbReference>
<keyword evidence="4" id="KW-0547">Nucleotide-binding</keyword>
<dbReference type="Pfam" id="PF23559">
    <property type="entry name" value="WHD_DRP"/>
    <property type="match status" value="1"/>
</dbReference>
<feature type="domain" description="Disease resistance N-terminal" evidence="9">
    <location>
        <begin position="17"/>
        <end position="105"/>
    </location>
</feature>
<reference evidence="12" key="1">
    <citation type="submission" date="2020-05" db="EMBL/GenBank/DDBJ databases">
        <title>WGS assembly of Panicum virgatum.</title>
        <authorList>
            <person name="Lovell J.T."/>
            <person name="Jenkins J."/>
            <person name="Shu S."/>
            <person name="Juenger T.E."/>
            <person name="Schmutz J."/>
        </authorList>
    </citation>
    <scope>NUCLEOTIDE SEQUENCE</scope>
    <source>
        <strain evidence="12">AP13</strain>
    </source>
</reference>
<keyword evidence="7" id="KW-0175">Coiled coil</keyword>
<evidence type="ECO:0000256" key="4">
    <source>
        <dbReference type="ARBA" id="ARBA00022741"/>
    </source>
</evidence>
<keyword evidence="5" id="KW-0611">Plant defense</keyword>
<dbReference type="PRINTS" id="PR00364">
    <property type="entry name" value="DISEASERSIST"/>
</dbReference>
<proteinExistence type="inferred from homology"/>
<dbReference type="InterPro" id="IPR058922">
    <property type="entry name" value="WHD_DRP"/>
</dbReference>
<dbReference type="Gene3D" id="1.10.10.10">
    <property type="entry name" value="Winged helix-like DNA-binding domain superfamily/Winged helix DNA-binding domain"/>
    <property type="match status" value="1"/>
</dbReference>
<dbReference type="GO" id="GO:0042742">
    <property type="term" value="P:defense response to bacterium"/>
    <property type="evidence" value="ECO:0007669"/>
    <property type="project" value="UniProtKB-ARBA"/>
</dbReference>
<evidence type="ECO:0000313" key="12">
    <source>
        <dbReference type="EMBL" id="KAG2599282.1"/>
    </source>
</evidence>
<dbReference type="Proteomes" id="UP000823388">
    <property type="component" value="Chromosome 5K"/>
</dbReference>
<keyword evidence="3" id="KW-0677">Repeat</keyword>
<dbReference type="GO" id="GO:0043531">
    <property type="term" value="F:ADP binding"/>
    <property type="evidence" value="ECO:0007669"/>
    <property type="project" value="InterPro"/>
</dbReference>
<evidence type="ECO:0000256" key="7">
    <source>
        <dbReference type="ARBA" id="ARBA00023054"/>
    </source>
</evidence>
<dbReference type="Gene3D" id="1.10.8.430">
    <property type="entry name" value="Helical domain of apoptotic protease-activating factors"/>
    <property type="match status" value="1"/>
</dbReference>
<evidence type="ECO:0000259" key="8">
    <source>
        <dbReference type="Pfam" id="PF00931"/>
    </source>
</evidence>
<dbReference type="PANTHER" id="PTHR36766">
    <property type="entry name" value="PLANT BROAD-SPECTRUM MILDEW RESISTANCE PROTEIN RPW8"/>
    <property type="match status" value="1"/>
</dbReference>
<evidence type="ECO:0000256" key="5">
    <source>
        <dbReference type="ARBA" id="ARBA00022821"/>
    </source>
</evidence>
<sequence>MEYKCTMLSPLSAHCSNVGNKLAPQLIKKYSSIVGFKKDLQELQVIVEEINSRLERAGDHAMGGDASFNWLKQLEDAAYAVDDVVDEFQLKAERHDAFGDGGIVSKYRFQFKMANKIKAIKKRLDAIVKQRTDLNAIANNFPVCHSAQQISNTNEHRTTLPNVDVASVLGREKEKHQIISKLIEINDQERIKIVSIIGLGGSGKTTLAKLVLNDCDIIEKHYEVRLWVHVSQDFDVQKLDKKLFEAFADNNPGQHALPYMSKTISDKLTRKRFLLVLDDVWTESQILWEQFLECLKVGAHGSRILLTIYPLGIEFVDVGKDIVKKCGGVPLAIKALAGVLHGKKLIGEWQAMRDSNLLHFVGEESGVSVSACLRLSYFHLPSHLKQCFTICSLFPKGHKIDKEQLIDLWIAHDMITLEPGVDYLDYIGHKCFNSLVQMSFLQVENELYGRATCSMHNLVHDLAQSILKNRISLDAPTDATDYTLSCRYFSLTEQTQNLPPKNLFQKACSVYVDNCDDAIFGALKNARHLRSMTIGTIGMKAIPIAVLQVKYMKYLAISRLQCEALTEAISDIWSLQALHVTFSNLLELPNSIGKLQKLRKLNLFGCGNLKCLPDSIGDCQMISSIDLCNCKKLRVLPESIGRIENLRVLRLGDTYIERLPSNITTLRNLECLDLDHCWMLVELPEGIINSEKLHGLKLKGCGILRCIPVGIGQLSQLQKLNLFVVGEGEKYAAIFELGNVGRNSEDLTVKGIEHVMEPDDAHKACLKHKANLQRLDLMWRTGVTCEDNTKLEQAVLDGLEPPPGIKLLRINGYSSRECARWMQNQVGGGVLVPTYFAVLRHLDGLAELPCLEKLELWRMPSLESISGGPFPSLVKFAMLGEVWMVAEKSMPNGEEGRGCSYCTPHSHMGRVLRVGSCVSNLDISYCPKFEVKLYLPLSLQHLELNHSNEQLLQLPCECNGWSSSFSGFSHLKELELNEITGCGRGWGLLLKSLQSLQVSDCSAIRVLPESLGELQSLQELIIDECNSLTSLPQSVGRLTSLRSLNVNSCSSISSLPDSLGELQSLQQLTVGRCKTLSSLPQSMVCLTSLWALRISCCDDAFHELPERLGELRSLRIFHIEGLRALACLPKSMCRLTSLEDLRIEDCPGIESLPEGIKDLTALQELRIWDYPDLARRCESRKGEDWHLVSHIPSLYIF</sequence>
<gene>
    <name evidence="12" type="ORF">PVAP13_5KG380300</name>
</gene>
<dbReference type="SUPFAM" id="SSF52540">
    <property type="entry name" value="P-loop containing nucleoside triphosphate hydrolases"/>
    <property type="match status" value="1"/>
</dbReference>
<dbReference type="GO" id="GO:0002758">
    <property type="term" value="P:innate immune response-activating signaling pathway"/>
    <property type="evidence" value="ECO:0007669"/>
    <property type="project" value="UniProtKB-ARBA"/>
</dbReference>
<dbReference type="Gene3D" id="3.40.50.300">
    <property type="entry name" value="P-loop containing nucleotide triphosphate hydrolases"/>
    <property type="match status" value="1"/>
</dbReference>
<dbReference type="GO" id="GO:0005524">
    <property type="term" value="F:ATP binding"/>
    <property type="evidence" value="ECO:0007669"/>
    <property type="project" value="UniProtKB-KW"/>
</dbReference>
<dbReference type="SUPFAM" id="SSF52058">
    <property type="entry name" value="L domain-like"/>
    <property type="match status" value="1"/>
</dbReference>
<evidence type="ECO:0000259" key="10">
    <source>
        <dbReference type="Pfam" id="PF23559"/>
    </source>
</evidence>
<dbReference type="PANTHER" id="PTHR36766:SF56">
    <property type="match status" value="1"/>
</dbReference>
<feature type="domain" description="NB-ARC" evidence="8">
    <location>
        <begin position="172"/>
        <end position="307"/>
    </location>
</feature>
<comment type="similarity">
    <text evidence="1">Belongs to the disease resistance NB-LRR family.</text>
</comment>
<dbReference type="InterPro" id="IPR027417">
    <property type="entry name" value="P-loop_NTPase"/>
</dbReference>
<dbReference type="Gene3D" id="3.80.10.10">
    <property type="entry name" value="Ribonuclease Inhibitor"/>
    <property type="match status" value="3"/>
</dbReference>
<evidence type="ECO:0000259" key="11">
    <source>
        <dbReference type="Pfam" id="PF23598"/>
    </source>
</evidence>
<protein>
    <submittedName>
        <fullName evidence="12">Uncharacterized protein</fullName>
    </submittedName>
</protein>
<feature type="domain" description="Disease resistance R13L4/SHOC-2-like LRR" evidence="11">
    <location>
        <begin position="960"/>
        <end position="1097"/>
    </location>
</feature>
<dbReference type="InterPro" id="IPR042197">
    <property type="entry name" value="Apaf_helical"/>
</dbReference>
<keyword evidence="6" id="KW-0067">ATP-binding</keyword>
<keyword evidence="2" id="KW-0433">Leucine-rich repeat</keyword>
<evidence type="ECO:0000256" key="3">
    <source>
        <dbReference type="ARBA" id="ARBA00022737"/>
    </source>
</evidence>
<organism evidence="12 13">
    <name type="scientific">Panicum virgatum</name>
    <name type="common">Blackwell switchgrass</name>
    <dbReference type="NCBI Taxonomy" id="38727"/>
    <lineage>
        <taxon>Eukaryota</taxon>
        <taxon>Viridiplantae</taxon>
        <taxon>Streptophyta</taxon>
        <taxon>Embryophyta</taxon>
        <taxon>Tracheophyta</taxon>
        <taxon>Spermatophyta</taxon>
        <taxon>Magnoliopsida</taxon>
        <taxon>Liliopsida</taxon>
        <taxon>Poales</taxon>
        <taxon>Poaceae</taxon>
        <taxon>PACMAD clade</taxon>
        <taxon>Panicoideae</taxon>
        <taxon>Panicodae</taxon>
        <taxon>Paniceae</taxon>
        <taxon>Panicinae</taxon>
        <taxon>Panicum</taxon>
        <taxon>Panicum sect. Hiantes</taxon>
    </lineage>
</organism>
<dbReference type="FunFam" id="1.10.10.10:FF:000322">
    <property type="entry name" value="Probable disease resistance protein At1g63360"/>
    <property type="match status" value="1"/>
</dbReference>
<dbReference type="GO" id="GO:0009626">
    <property type="term" value="P:plant-type hypersensitive response"/>
    <property type="evidence" value="ECO:0007669"/>
    <property type="project" value="UniProtKB-ARBA"/>
</dbReference>
<evidence type="ECO:0000256" key="1">
    <source>
        <dbReference type="ARBA" id="ARBA00008894"/>
    </source>
</evidence>
<dbReference type="Pfam" id="PF00931">
    <property type="entry name" value="NB-ARC"/>
    <property type="match status" value="1"/>
</dbReference>
<keyword evidence="13" id="KW-1185">Reference proteome</keyword>
<dbReference type="Pfam" id="PF18052">
    <property type="entry name" value="Rx_N"/>
    <property type="match status" value="1"/>
</dbReference>
<dbReference type="EMBL" id="CM029045">
    <property type="protein sequence ID" value="KAG2599282.1"/>
    <property type="molecule type" value="Genomic_DNA"/>
</dbReference>
<dbReference type="InterPro" id="IPR032675">
    <property type="entry name" value="LRR_dom_sf"/>
</dbReference>
<feature type="domain" description="Disease resistance R13L4/SHOC-2-like LRR" evidence="11">
    <location>
        <begin position="615"/>
        <end position="892"/>
    </location>
</feature>